<reference evidence="1 2" key="1">
    <citation type="journal article" date="2013" name="Curr. Biol.">
        <title>The Genome of the Foraminiferan Reticulomyxa filosa.</title>
        <authorList>
            <person name="Glockner G."/>
            <person name="Hulsmann N."/>
            <person name="Schleicher M."/>
            <person name="Noegel A.A."/>
            <person name="Eichinger L."/>
            <person name="Gallinger C."/>
            <person name="Pawlowski J."/>
            <person name="Sierra R."/>
            <person name="Euteneuer U."/>
            <person name="Pillet L."/>
            <person name="Moustafa A."/>
            <person name="Platzer M."/>
            <person name="Groth M."/>
            <person name="Szafranski K."/>
            <person name="Schliwa M."/>
        </authorList>
    </citation>
    <scope>NUCLEOTIDE SEQUENCE [LARGE SCALE GENOMIC DNA]</scope>
</reference>
<dbReference type="Proteomes" id="UP000023152">
    <property type="component" value="Unassembled WGS sequence"/>
</dbReference>
<dbReference type="EMBL" id="ASPP01003561">
    <property type="protein sequence ID" value="ETO33238.1"/>
    <property type="molecule type" value="Genomic_DNA"/>
</dbReference>
<gene>
    <name evidence="1" type="ORF">RFI_03868</name>
</gene>
<protein>
    <submittedName>
        <fullName evidence="1">Uncharacterized protein</fullName>
    </submittedName>
</protein>
<accession>X6P543</accession>
<sequence>MKKKHKRNMEHFQDLIVVIFNLITKNCGYYIKKDWKEIIEWSILFYDGMPLKEYWVFINYCLLFLCLQQLGYTKSTGDKTQRCWIDRQYQEYNLQSFNTNWWDIMQDEIRAKKIKYIFAMHKL</sequence>
<proteinExistence type="predicted"/>
<evidence type="ECO:0000313" key="1">
    <source>
        <dbReference type="EMBL" id="ETO33238.1"/>
    </source>
</evidence>
<name>X6P543_RETFI</name>
<evidence type="ECO:0000313" key="2">
    <source>
        <dbReference type="Proteomes" id="UP000023152"/>
    </source>
</evidence>
<keyword evidence="2" id="KW-1185">Reference proteome</keyword>
<comment type="caution">
    <text evidence="1">The sequence shown here is derived from an EMBL/GenBank/DDBJ whole genome shotgun (WGS) entry which is preliminary data.</text>
</comment>
<dbReference type="AlphaFoldDB" id="X6P543"/>
<organism evidence="1 2">
    <name type="scientific">Reticulomyxa filosa</name>
    <dbReference type="NCBI Taxonomy" id="46433"/>
    <lineage>
        <taxon>Eukaryota</taxon>
        <taxon>Sar</taxon>
        <taxon>Rhizaria</taxon>
        <taxon>Retaria</taxon>
        <taxon>Foraminifera</taxon>
        <taxon>Monothalamids</taxon>
        <taxon>Reticulomyxidae</taxon>
        <taxon>Reticulomyxa</taxon>
    </lineage>
</organism>